<dbReference type="EMBL" id="GBRH01242217">
    <property type="protein sequence ID" value="JAD55678.1"/>
    <property type="molecule type" value="Transcribed_RNA"/>
</dbReference>
<reference evidence="1" key="2">
    <citation type="journal article" date="2015" name="Data Brief">
        <title>Shoot transcriptome of the giant reed, Arundo donax.</title>
        <authorList>
            <person name="Barrero R.A."/>
            <person name="Guerrero F.D."/>
            <person name="Moolhuijzen P."/>
            <person name="Goolsby J.A."/>
            <person name="Tidwell J."/>
            <person name="Bellgard S.E."/>
            <person name="Bellgard M.I."/>
        </authorList>
    </citation>
    <scope>NUCLEOTIDE SEQUENCE</scope>
    <source>
        <tissue evidence="1">Shoot tissue taken approximately 20 cm above the soil surface</tissue>
    </source>
</reference>
<reference evidence="1" key="1">
    <citation type="submission" date="2014-09" db="EMBL/GenBank/DDBJ databases">
        <authorList>
            <person name="Magalhaes I.L.F."/>
            <person name="Oliveira U."/>
            <person name="Santos F.R."/>
            <person name="Vidigal T.H.D.A."/>
            <person name="Brescovit A.D."/>
            <person name="Santos A.J."/>
        </authorList>
    </citation>
    <scope>NUCLEOTIDE SEQUENCE</scope>
    <source>
        <tissue evidence="1">Shoot tissue taken approximately 20 cm above the soil surface</tissue>
    </source>
</reference>
<name>A0A0A9B0N7_ARUDO</name>
<evidence type="ECO:0000313" key="1">
    <source>
        <dbReference type="EMBL" id="JAD55678.1"/>
    </source>
</evidence>
<organism evidence="1">
    <name type="scientific">Arundo donax</name>
    <name type="common">Giant reed</name>
    <name type="synonym">Donax arundinaceus</name>
    <dbReference type="NCBI Taxonomy" id="35708"/>
    <lineage>
        <taxon>Eukaryota</taxon>
        <taxon>Viridiplantae</taxon>
        <taxon>Streptophyta</taxon>
        <taxon>Embryophyta</taxon>
        <taxon>Tracheophyta</taxon>
        <taxon>Spermatophyta</taxon>
        <taxon>Magnoliopsida</taxon>
        <taxon>Liliopsida</taxon>
        <taxon>Poales</taxon>
        <taxon>Poaceae</taxon>
        <taxon>PACMAD clade</taxon>
        <taxon>Arundinoideae</taxon>
        <taxon>Arundineae</taxon>
        <taxon>Arundo</taxon>
    </lineage>
</organism>
<proteinExistence type="predicted"/>
<protein>
    <submittedName>
        <fullName evidence="1">Uncharacterized protein</fullName>
    </submittedName>
</protein>
<sequence>MDEGKLCT</sequence>
<accession>A0A0A9B0N7</accession>